<accession>A0A514BVE2</accession>
<feature type="chain" id="PRO_5022170887" evidence="1">
    <location>
        <begin position="30"/>
        <end position="188"/>
    </location>
</feature>
<dbReference type="OrthoDB" id="5959215at2"/>
<dbReference type="AlphaFoldDB" id="A0A514BVE2"/>
<reference evidence="2 3" key="1">
    <citation type="submission" date="2019-06" db="EMBL/GenBank/DDBJ databases">
        <title>Lysobacter alkalisoli sp. nov. isolated from saline-alkali soil.</title>
        <authorList>
            <person name="Sun J.-Q."/>
            <person name="Xu L."/>
        </authorList>
    </citation>
    <scope>NUCLEOTIDE SEQUENCE [LARGE SCALE GENOMIC DNA]</scope>
    <source>
        <strain evidence="2 3">SJ-36</strain>
    </source>
</reference>
<sequence length="188" mass="20392">MKQQKKPVRHLLQRLALTVALLFQATLLAACDTSQAPDSQAQVQDLSGIQAKESTMGDRPPASEKPDPATDLAAQFKPGMAYGDFRRLVLGKGWKPVVNPGCRANLAGADADDFCASNPRLIACRICDELPELDACSGDARCLVRFHHPESASILEATGYGEVEYWSETGEDAGLQVSGWEFVESKDR</sequence>
<proteinExistence type="predicted"/>
<evidence type="ECO:0000313" key="3">
    <source>
        <dbReference type="Proteomes" id="UP000317199"/>
    </source>
</evidence>
<keyword evidence="3" id="KW-1185">Reference proteome</keyword>
<dbReference type="Proteomes" id="UP000317199">
    <property type="component" value="Chromosome"/>
</dbReference>
<evidence type="ECO:0000313" key="2">
    <source>
        <dbReference type="EMBL" id="QDH71340.1"/>
    </source>
</evidence>
<feature type="signal peptide" evidence="1">
    <location>
        <begin position="1"/>
        <end position="29"/>
    </location>
</feature>
<dbReference type="PROSITE" id="PS51257">
    <property type="entry name" value="PROKAR_LIPOPROTEIN"/>
    <property type="match status" value="1"/>
</dbReference>
<dbReference type="RefSeq" id="WP_141624672.1">
    <property type="nucleotide sequence ID" value="NZ_CP041242.1"/>
</dbReference>
<keyword evidence="1" id="KW-0732">Signal</keyword>
<name>A0A514BVE2_9GAMM</name>
<evidence type="ECO:0000256" key="1">
    <source>
        <dbReference type="SAM" id="SignalP"/>
    </source>
</evidence>
<dbReference type="KEGG" id="lyj:FKV23_15520"/>
<organism evidence="2 3">
    <name type="scientific">Marilutibacter alkalisoli</name>
    <dbReference type="NCBI Taxonomy" id="2591633"/>
    <lineage>
        <taxon>Bacteria</taxon>
        <taxon>Pseudomonadati</taxon>
        <taxon>Pseudomonadota</taxon>
        <taxon>Gammaproteobacteria</taxon>
        <taxon>Lysobacterales</taxon>
        <taxon>Lysobacteraceae</taxon>
        <taxon>Marilutibacter</taxon>
    </lineage>
</organism>
<gene>
    <name evidence="2" type="ORF">FKV23_15520</name>
</gene>
<dbReference type="EMBL" id="CP041242">
    <property type="protein sequence ID" value="QDH71340.1"/>
    <property type="molecule type" value="Genomic_DNA"/>
</dbReference>
<protein>
    <submittedName>
        <fullName evidence="2">Uncharacterized protein</fullName>
    </submittedName>
</protein>